<evidence type="ECO:0000256" key="6">
    <source>
        <dbReference type="SAM" id="MobiDB-lite"/>
    </source>
</evidence>
<dbReference type="Pfam" id="PF17681">
    <property type="entry name" value="GCP_N_terminal"/>
    <property type="match status" value="1"/>
</dbReference>
<feature type="region of interest" description="Disordered" evidence="6">
    <location>
        <begin position="533"/>
        <end position="556"/>
    </location>
</feature>
<name>A0AAD3SI92_NEPGR</name>
<dbReference type="FunFam" id="1.20.120.1900:FF:000018">
    <property type="entry name" value="Gamma-tubulin complex component 6 isoform A"/>
    <property type="match status" value="1"/>
</dbReference>
<dbReference type="GO" id="GO:0005874">
    <property type="term" value="C:microtubule"/>
    <property type="evidence" value="ECO:0007669"/>
    <property type="project" value="UniProtKB-KW"/>
</dbReference>
<accession>A0AAD3SI92</accession>
<keyword evidence="3" id="KW-0963">Cytoplasm</keyword>
<dbReference type="Proteomes" id="UP001279734">
    <property type="component" value="Unassembled WGS sequence"/>
</dbReference>
<dbReference type="GO" id="GO:0000922">
    <property type="term" value="C:spindle pole"/>
    <property type="evidence" value="ECO:0007669"/>
    <property type="project" value="InterPro"/>
</dbReference>
<dbReference type="Pfam" id="PF04130">
    <property type="entry name" value="GCP_C_terminal"/>
    <property type="match status" value="1"/>
</dbReference>
<dbReference type="GO" id="GO:0051321">
    <property type="term" value="P:meiotic cell cycle"/>
    <property type="evidence" value="ECO:0007669"/>
    <property type="project" value="TreeGrafter"/>
</dbReference>
<dbReference type="GO" id="GO:0000930">
    <property type="term" value="C:gamma-tubulin complex"/>
    <property type="evidence" value="ECO:0007669"/>
    <property type="project" value="TreeGrafter"/>
</dbReference>
<keyword evidence="5" id="KW-0206">Cytoskeleton</keyword>
<dbReference type="AlphaFoldDB" id="A0AAD3SI92"/>
<dbReference type="InterPro" id="IPR042241">
    <property type="entry name" value="GCP_C_sf"/>
</dbReference>
<comment type="caution">
    <text evidence="9">The sequence shown here is derived from an EMBL/GenBank/DDBJ whole genome shotgun (WGS) entry which is preliminary data.</text>
</comment>
<evidence type="ECO:0000259" key="8">
    <source>
        <dbReference type="Pfam" id="PF17681"/>
    </source>
</evidence>
<dbReference type="InterPro" id="IPR041470">
    <property type="entry name" value="GCP_N"/>
</dbReference>
<dbReference type="InterPro" id="IPR040457">
    <property type="entry name" value="GCP_C"/>
</dbReference>
<dbReference type="InterPro" id="IPR007259">
    <property type="entry name" value="GCP"/>
</dbReference>
<keyword evidence="10" id="KW-1185">Reference proteome</keyword>
<evidence type="ECO:0008006" key="11">
    <source>
        <dbReference type="Google" id="ProtNLM"/>
    </source>
</evidence>
<protein>
    <recommendedName>
        <fullName evidence="11">Gamma-tubulin complex component</fullName>
    </recommendedName>
</protein>
<evidence type="ECO:0000256" key="4">
    <source>
        <dbReference type="ARBA" id="ARBA00022701"/>
    </source>
</evidence>
<gene>
    <name evidence="9" type="ORF">Nepgr_012995</name>
</gene>
<dbReference type="GO" id="GO:0043015">
    <property type="term" value="F:gamma-tubulin binding"/>
    <property type="evidence" value="ECO:0007669"/>
    <property type="project" value="InterPro"/>
</dbReference>
<dbReference type="GO" id="GO:0000278">
    <property type="term" value="P:mitotic cell cycle"/>
    <property type="evidence" value="ECO:0007669"/>
    <property type="project" value="TreeGrafter"/>
</dbReference>
<evidence type="ECO:0000313" key="9">
    <source>
        <dbReference type="EMBL" id="GMH11154.1"/>
    </source>
</evidence>
<evidence type="ECO:0000256" key="3">
    <source>
        <dbReference type="ARBA" id="ARBA00022490"/>
    </source>
</evidence>
<dbReference type="Gene3D" id="1.20.120.1900">
    <property type="entry name" value="Gamma-tubulin complex, C-terminal domain"/>
    <property type="match status" value="1"/>
</dbReference>
<evidence type="ECO:0000313" key="10">
    <source>
        <dbReference type="Proteomes" id="UP001279734"/>
    </source>
</evidence>
<dbReference type="PANTHER" id="PTHR19302">
    <property type="entry name" value="GAMMA TUBULIN COMPLEX PROTEIN"/>
    <property type="match status" value="1"/>
</dbReference>
<dbReference type="EMBL" id="BSYO01000010">
    <property type="protein sequence ID" value="GMH11154.1"/>
    <property type="molecule type" value="Genomic_DNA"/>
</dbReference>
<keyword evidence="4" id="KW-0493">Microtubule</keyword>
<dbReference type="GO" id="GO:0051225">
    <property type="term" value="P:spindle assembly"/>
    <property type="evidence" value="ECO:0007669"/>
    <property type="project" value="TreeGrafter"/>
</dbReference>
<evidence type="ECO:0000256" key="2">
    <source>
        <dbReference type="ARBA" id="ARBA00010337"/>
    </source>
</evidence>
<evidence type="ECO:0000256" key="5">
    <source>
        <dbReference type="ARBA" id="ARBA00023212"/>
    </source>
</evidence>
<sequence length="1240" mass="139545">MAVESNFKSLFQNLKLEDPWLPPKPWESIPSVSGPVPRSSVPSSSISHGCLYDQSSVSEASLVRLVMNALQGGESALTTIQELLASFCADPADRSSYRIPSLWSRALSTHALGKILKSIAYSGCLVFLLHKFVEYFSYWSFGGSQIWKRQVDSELAEERNPEHRNLEGHPSVSLVNHAFAIAVAKVLEGYMCAVDTVNAAANTRRSSDNVNELSNASQGLGSLTSIVHSGVTLLEVYLHTHELRTRIEALGNLCHLCNAALSFSVTPIKDLVTKVAVEFHKFPRGGNLLTFLYNQMQVADSGHCALLKFLFLRALQPYCSFIRSLIYEAKICDPYGEFIIKYEGNLPSESHCKAGILVDFPLATFREREGISAPCFLKDFSTPLMRAGQQLQVVMKLLELCKYVATGDYAFLDILPGFSGIPGYNLSNASPLSFNKGNIEAIVLSRKNFYRRMLEKLGNVMENLSIKYQQAVLHDTVFVYVSNGGKTVDVQPSSTTDESLIFAPTCCKKENGTSQNVISETLSTAEESSYALDPLESSECSSTDGSEQQSDFGLSTELPDNSIRLKQNYLSALSFSAGITSTVDHSLQESSQILEHHSVETNFLKTSDNKDLSCHLMDPCHRETSMKDDALSCKWPRPCIYEFQYQGHVPDPGWPVGSQLKNPFGIDWWFRADSGSHVVGNGQCLVASISHYSCQSASKCFSRVEESYRDQFLDKSSASNSYVSQLWNVKYQSNLLRMNPMLTRNAFLHHVSKSNDKDALKISEAFPYFGFSSVEDPLKLYAQRFYSDPEHQSGFKCSDASSVQYVDGYQGVQDGQDVMLKEKSYLLSTVSSLNSDVGAVDVLAVDACGGSNWESMLRGSVCSSNEILGDQGPNFPEIFEMPLDFVIDKCLLQEILIQYNYVSRLTIELLQKGFNLQEHLQAMRRYHFMEIADWADLFIKSLWHHKWHFTEVDQRTSEIQGLLESSIQRSSCERDPYKNHLYVFVKDHSMTPFLVSAAGVHSFSFVGLGYRVDWPVSIILTPNALRIYAEIFSFLIQVKLAVLSLTDLWYSLKDFRDIASQNCDRHQLDWSHFNILIKLRHQVNHFVSILQQYVLSHLSDVSWCKFLYSLEHKVKDMMDLESVHMAFLTDSMYICFLSDKTQPISNIITSILQCALDFRFCLVKKTGNVGLDNGNSMGSISQINISQVLSIKERFNSNMKELHSCYLKSPKHAEFGLFHFWSCLNYNEYYSDATDRTTCH</sequence>
<evidence type="ECO:0000256" key="1">
    <source>
        <dbReference type="ARBA" id="ARBA00004245"/>
    </source>
</evidence>
<dbReference type="GO" id="GO:0007020">
    <property type="term" value="P:microtubule nucleation"/>
    <property type="evidence" value="ECO:0007669"/>
    <property type="project" value="InterPro"/>
</dbReference>
<reference evidence="9" key="1">
    <citation type="submission" date="2023-05" db="EMBL/GenBank/DDBJ databases">
        <title>Nepenthes gracilis genome sequencing.</title>
        <authorList>
            <person name="Fukushima K."/>
        </authorList>
    </citation>
    <scope>NUCLEOTIDE SEQUENCE</scope>
    <source>
        <strain evidence="9">SING2019-196</strain>
    </source>
</reference>
<dbReference type="GO" id="GO:0051011">
    <property type="term" value="F:microtubule minus-end binding"/>
    <property type="evidence" value="ECO:0007669"/>
    <property type="project" value="TreeGrafter"/>
</dbReference>
<dbReference type="PANTHER" id="PTHR19302:SF70">
    <property type="entry name" value="GAMMA-TUBULIN COMPLEX COMPONENT 6"/>
    <property type="match status" value="1"/>
</dbReference>
<feature type="domain" description="Gamma tubulin complex component C-terminal" evidence="7">
    <location>
        <begin position="916"/>
        <end position="1230"/>
    </location>
</feature>
<feature type="compositionally biased region" description="Polar residues" evidence="6">
    <location>
        <begin position="538"/>
        <end position="553"/>
    </location>
</feature>
<comment type="subcellular location">
    <subcellularLocation>
        <location evidence="1">Cytoplasm</location>
        <location evidence="1">Cytoskeleton</location>
    </subcellularLocation>
</comment>
<organism evidence="9 10">
    <name type="scientific">Nepenthes gracilis</name>
    <name type="common">Slender pitcher plant</name>
    <dbReference type="NCBI Taxonomy" id="150966"/>
    <lineage>
        <taxon>Eukaryota</taxon>
        <taxon>Viridiplantae</taxon>
        <taxon>Streptophyta</taxon>
        <taxon>Embryophyta</taxon>
        <taxon>Tracheophyta</taxon>
        <taxon>Spermatophyta</taxon>
        <taxon>Magnoliopsida</taxon>
        <taxon>eudicotyledons</taxon>
        <taxon>Gunneridae</taxon>
        <taxon>Pentapetalae</taxon>
        <taxon>Caryophyllales</taxon>
        <taxon>Nepenthaceae</taxon>
        <taxon>Nepenthes</taxon>
    </lineage>
</organism>
<dbReference type="GO" id="GO:0031122">
    <property type="term" value="P:cytoplasmic microtubule organization"/>
    <property type="evidence" value="ECO:0007669"/>
    <property type="project" value="TreeGrafter"/>
</dbReference>
<feature type="domain" description="Gamma tubulin complex component protein N-terminal" evidence="8">
    <location>
        <begin position="66"/>
        <end position="397"/>
    </location>
</feature>
<proteinExistence type="inferred from homology"/>
<evidence type="ECO:0000259" key="7">
    <source>
        <dbReference type="Pfam" id="PF04130"/>
    </source>
</evidence>
<comment type="similarity">
    <text evidence="2">Belongs to the TUBGCP family.</text>
</comment>